<evidence type="ECO:0000256" key="3">
    <source>
        <dbReference type="ARBA" id="ARBA00022833"/>
    </source>
</evidence>
<accession>A0A1Y6B7R3</accession>
<dbReference type="PANTHER" id="PTHR33337:SF3">
    <property type="entry name" value="CENP-V_GFA DOMAIN-CONTAINING PROTEIN"/>
    <property type="match status" value="1"/>
</dbReference>
<dbReference type="PANTHER" id="PTHR33337">
    <property type="entry name" value="GFA DOMAIN-CONTAINING PROTEIN"/>
    <property type="match status" value="1"/>
</dbReference>
<evidence type="ECO:0000313" key="6">
    <source>
        <dbReference type="EMBL" id="SME89625.1"/>
    </source>
</evidence>
<dbReference type="STRING" id="560819.SAMN05428998_101228"/>
<gene>
    <name evidence="6" type="ORF">SAMN05428998_101228</name>
</gene>
<keyword evidence="4" id="KW-0456">Lyase</keyword>
<dbReference type="Proteomes" id="UP000192917">
    <property type="component" value="Unassembled WGS sequence"/>
</dbReference>
<organism evidence="6 7">
    <name type="scientific">Tistlia consotensis USBA 355</name>
    <dbReference type="NCBI Taxonomy" id="560819"/>
    <lineage>
        <taxon>Bacteria</taxon>
        <taxon>Pseudomonadati</taxon>
        <taxon>Pseudomonadota</taxon>
        <taxon>Alphaproteobacteria</taxon>
        <taxon>Rhodospirillales</taxon>
        <taxon>Rhodovibrionaceae</taxon>
        <taxon>Tistlia</taxon>
    </lineage>
</organism>
<evidence type="ECO:0000313" key="7">
    <source>
        <dbReference type="Proteomes" id="UP000192917"/>
    </source>
</evidence>
<comment type="similarity">
    <text evidence="1">Belongs to the Gfa family.</text>
</comment>
<dbReference type="GO" id="GO:0016846">
    <property type="term" value="F:carbon-sulfur lyase activity"/>
    <property type="evidence" value="ECO:0007669"/>
    <property type="project" value="InterPro"/>
</dbReference>
<keyword evidence="2" id="KW-0479">Metal-binding</keyword>
<evidence type="ECO:0000256" key="2">
    <source>
        <dbReference type="ARBA" id="ARBA00022723"/>
    </source>
</evidence>
<evidence type="ECO:0000256" key="4">
    <source>
        <dbReference type="ARBA" id="ARBA00023239"/>
    </source>
</evidence>
<name>A0A1Y6B7R3_9PROT</name>
<dbReference type="EMBL" id="FWZX01000001">
    <property type="protein sequence ID" value="SME89625.1"/>
    <property type="molecule type" value="Genomic_DNA"/>
</dbReference>
<dbReference type="AlphaFoldDB" id="A0A1Y6B7R3"/>
<dbReference type="Pfam" id="PF04828">
    <property type="entry name" value="GFA"/>
    <property type="match status" value="1"/>
</dbReference>
<dbReference type="PROSITE" id="PS51891">
    <property type="entry name" value="CENP_V_GFA"/>
    <property type="match status" value="1"/>
</dbReference>
<protein>
    <submittedName>
        <fullName evidence="6">Uncharacterized conserved protein</fullName>
    </submittedName>
</protein>
<evidence type="ECO:0000256" key="1">
    <source>
        <dbReference type="ARBA" id="ARBA00005495"/>
    </source>
</evidence>
<dbReference type="SUPFAM" id="SSF51316">
    <property type="entry name" value="Mss4-like"/>
    <property type="match status" value="1"/>
</dbReference>
<keyword evidence="7" id="KW-1185">Reference proteome</keyword>
<dbReference type="Gene3D" id="3.90.1590.10">
    <property type="entry name" value="glutathione-dependent formaldehyde- activating enzyme (gfa)"/>
    <property type="match status" value="1"/>
</dbReference>
<proteinExistence type="inferred from homology"/>
<reference evidence="6 7" key="1">
    <citation type="submission" date="2017-04" db="EMBL/GenBank/DDBJ databases">
        <authorList>
            <person name="Afonso C.L."/>
            <person name="Miller P.J."/>
            <person name="Scott M.A."/>
            <person name="Spackman E."/>
            <person name="Goraichik I."/>
            <person name="Dimitrov K.M."/>
            <person name="Suarez D.L."/>
            <person name="Swayne D.E."/>
        </authorList>
    </citation>
    <scope>NUCLEOTIDE SEQUENCE [LARGE SCALE GENOMIC DNA]</scope>
    <source>
        <strain evidence="6 7">USBA 355</strain>
    </source>
</reference>
<sequence length="135" mass="14776">MRTGGCQCGAIRYQCADEPIALYACHCTECRKQSGSAFGLSFQVPRRSFRLTRGQPKRWSRPTDSGRTLGCLFCPDCGTRLWHEPGPASETITIKAGSLDRPVDLSAAIHIWTRSRLPGVAIPADAPQFPGEPED</sequence>
<dbReference type="InterPro" id="IPR006913">
    <property type="entry name" value="CENP-V/GFA"/>
</dbReference>
<dbReference type="RefSeq" id="WP_085120585.1">
    <property type="nucleotide sequence ID" value="NZ_FWZX01000001.1"/>
</dbReference>
<dbReference type="InterPro" id="IPR011057">
    <property type="entry name" value="Mss4-like_sf"/>
</dbReference>
<dbReference type="GO" id="GO:0046872">
    <property type="term" value="F:metal ion binding"/>
    <property type="evidence" value="ECO:0007669"/>
    <property type="project" value="UniProtKB-KW"/>
</dbReference>
<feature type="domain" description="CENP-V/GFA" evidence="5">
    <location>
        <begin position="2"/>
        <end position="113"/>
    </location>
</feature>
<evidence type="ECO:0000259" key="5">
    <source>
        <dbReference type="PROSITE" id="PS51891"/>
    </source>
</evidence>
<keyword evidence="3" id="KW-0862">Zinc</keyword>